<feature type="binding site" evidence="6">
    <location>
        <position position="352"/>
    </location>
    <ligand>
        <name>Mg(2+)</name>
        <dbReference type="ChEBI" id="CHEBI:18420"/>
        <label>1</label>
    </ligand>
</feature>
<proteinExistence type="inferred from homology"/>
<dbReference type="PANTHER" id="PTHR22748:SF14">
    <property type="entry name" value="ENDONUCLEASE_EXONUCLEASE_PHOSPHATASE DOMAIN-CONTAINING PROTEIN"/>
    <property type="match status" value="1"/>
</dbReference>
<feature type="site" description="Important for catalytic activity" evidence="7">
    <location>
        <position position="321"/>
    </location>
</feature>
<comment type="caution">
    <text evidence="10">The sequence shown here is derived from an EMBL/GenBank/DDBJ whole genome shotgun (WGS) entry which is preliminary data.</text>
</comment>
<dbReference type="SUPFAM" id="SSF56219">
    <property type="entry name" value="DNase I-like"/>
    <property type="match status" value="1"/>
</dbReference>
<evidence type="ECO:0000256" key="8">
    <source>
        <dbReference type="SAM" id="MobiDB-lite"/>
    </source>
</evidence>
<keyword evidence="4 6" id="KW-0460">Magnesium</keyword>
<dbReference type="GO" id="GO:0005634">
    <property type="term" value="C:nucleus"/>
    <property type="evidence" value="ECO:0007669"/>
    <property type="project" value="TreeGrafter"/>
</dbReference>
<dbReference type="Gene3D" id="3.60.10.10">
    <property type="entry name" value="Endonuclease/exonuclease/phosphatase"/>
    <property type="match status" value="1"/>
</dbReference>
<dbReference type="GO" id="GO:0003906">
    <property type="term" value="F:DNA-(apurinic or apyrimidinic site) endonuclease activity"/>
    <property type="evidence" value="ECO:0007669"/>
    <property type="project" value="TreeGrafter"/>
</dbReference>
<dbReference type="OrthoDB" id="498125at2759"/>
<evidence type="ECO:0000256" key="6">
    <source>
        <dbReference type="PIRSR" id="PIRSR604808-2"/>
    </source>
</evidence>
<gene>
    <name evidence="10" type="ORF">NA57DRAFT_31364</name>
</gene>
<evidence type="ECO:0000256" key="7">
    <source>
        <dbReference type="PIRSR" id="PIRSR604808-3"/>
    </source>
</evidence>
<feature type="domain" description="Endonuclease/exonuclease/phosphatase" evidence="9">
    <location>
        <begin position="46"/>
        <end position="352"/>
    </location>
</feature>
<comment type="similarity">
    <text evidence="1">Belongs to the DNA repair enzymes AP/ExoA family.</text>
</comment>
<sequence length="382" mass="43571">MERDISPPPTKRRRISNGSDVKVAKSKSKETDQPNPDTSQSLRIFTWNINGIIPFLQTPITKFFSPSTSSTTTASKAPASLRTFLHRHHFPQLLFLQEVKIPASDLKTQRAVTAAVDDRLDADDEEHGPEYVVHFTLPRDKFNAKGFGGRVYGVASIIRKDFYDQHVTSVRDVEWDLEGRVSVVELKGKLAIWNIYAVNGTDAPYRDPQTGQAKGTRHDRKLAFHRLLVDECKKMEGDGWTHVLAGDFNVAPARIDGHPNLRTWPAQHVVNRADFNSRFLDGRNGVGLRAVDVWRALKKDERKYTYYPRGREWGSSCDRVDLILASRKLWEDGDVLDAGILDSPQERGPSDHVPLWVRVRYECEKEIQDRDREENEGKRTES</sequence>
<evidence type="ECO:0000259" key="9">
    <source>
        <dbReference type="Pfam" id="PF03372"/>
    </source>
</evidence>
<feature type="active site" description="Proton donor/acceptor" evidence="5">
    <location>
        <position position="247"/>
    </location>
</feature>
<dbReference type="PANTHER" id="PTHR22748">
    <property type="entry name" value="AP ENDONUCLEASE"/>
    <property type="match status" value="1"/>
</dbReference>
<dbReference type="Pfam" id="PF03372">
    <property type="entry name" value="Exo_endo_phos"/>
    <property type="match status" value="1"/>
</dbReference>
<feature type="binding site" evidence="6">
    <location>
        <position position="98"/>
    </location>
    <ligand>
        <name>Mg(2+)</name>
        <dbReference type="ChEBI" id="CHEBI:18420"/>
        <label>1</label>
    </ligand>
</feature>
<dbReference type="InterPro" id="IPR036691">
    <property type="entry name" value="Endo/exonu/phosph_ase_sf"/>
</dbReference>
<reference evidence="10" key="1">
    <citation type="journal article" date="2020" name="Stud. Mycol.">
        <title>101 Dothideomycetes genomes: a test case for predicting lifestyles and emergence of pathogens.</title>
        <authorList>
            <person name="Haridas S."/>
            <person name="Albert R."/>
            <person name="Binder M."/>
            <person name="Bloem J."/>
            <person name="Labutti K."/>
            <person name="Salamov A."/>
            <person name="Andreopoulos B."/>
            <person name="Baker S."/>
            <person name="Barry K."/>
            <person name="Bills G."/>
            <person name="Bluhm B."/>
            <person name="Cannon C."/>
            <person name="Castanera R."/>
            <person name="Culley D."/>
            <person name="Daum C."/>
            <person name="Ezra D."/>
            <person name="Gonzalez J."/>
            <person name="Henrissat B."/>
            <person name="Kuo A."/>
            <person name="Liang C."/>
            <person name="Lipzen A."/>
            <person name="Lutzoni F."/>
            <person name="Magnuson J."/>
            <person name="Mondo S."/>
            <person name="Nolan M."/>
            <person name="Ohm R."/>
            <person name="Pangilinan J."/>
            <person name="Park H.-J."/>
            <person name="Ramirez L."/>
            <person name="Alfaro M."/>
            <person name="Sun H."/>
            <person name="Tritt A."/>
            <person name="Yoshinaga Y."/>
            <person name="Zwiers L.-H."/>
            <person name="Turgeon B."/>
            <person name="Goodwin S."/>
            <person name="Spatafora J."/>
            <person name="Crous P."/>
            <person name="Grigoriev I."/>
        </authorList>
    </citation>
    <scope>NUCLEOTIDE SEQUENCE</scope>
    <source>
        <strain evidence="10">CBS 133067</strain>
    </source>
</reference>
<evidence type="ECO:0000256" key="4">
    <source>
        <dbReference type="ARBA" id="ARBA00022842"/>
    </source>
</evidence>
<accession>A0A9P4MDT5</accession>
<evidence type="ECO:0000313" key="10">
    <source>
        <dbReference type="EMBL" id="KAF2103782.1"/>
    </source>
</evidence>
<evidence type="ECO:0000256" key="1">
    <source>
        <dbReference type="ARBA" id="ARBA00007092"/>
    </source>
</evidence>
<protein>
    <submittedName>
        <fullName evidence="10">DNase I-like protein</fullName>
    </submittedName>
</protein>
<dbReference type="GO" id="GO:0006284">
    <property type="term" value="P:base-excision repair"/>
    <property type="evidence" value="ECO:0007669"/>
    <property type="project" value="TreeGrafter"/>
</dbReference>
<dbReference type="GO" id="GO:0008081">
    <property type="term" value="F:phosphoric diester hydrolase activity"/>
    <property type="evidence" value="ECO:0007669"/>
    <property type="project" value="TreeGrafter"/>
</dbReference>
<dbReference type="GO" id="GO:0046872">
    <property type="term" value="F:metal ion binding"/>
    <property type="evidence" value="ECO:0007669"/>
    <property type="project" value="UniProtKB-KW"/>
</dbReference>
<feature type="binding site" evidence="6">
    <location>
        <position position="249"/>
    </location>
    <ligand>
        <name>Mg(2+)</name>
        <dbReference type="ChEBI" id="CHEBI:18420"/>
        <label>1</label>
    </ligand>
</feature>
<dbReference type="PROSITE" id="PS51435">
    <property type="entry name" value="AP_NUCLEASE_F1_4"/>
    <property type="match status" value="1"/>
</dbReference>
<feature type="binding site" evidence="6">
    <location>
        <position position="48"/>
    </location>
    <ligand>
        <name>Mg(2+)</name>
        <dbReference type="ChEBI" id="CHEBI:18420"/>
        <label>1</label>
    </ligand>
</feature>
<dbReference type="Proteomes" id="UP000799772">
    <property type="component" value="Unassembled WGS sequence"/>
</dbReference>
<keyword evidence="2 6" id="KW-0479">Metal-binding</keyword>
<comment type="cofactor">
    <cofactor evidence="6">
        <name>Mg(2+)</name>
        <dbReference type="ChEBI" id="CHEBI:18420"/>
    </cofactor>
    <cofactor evidence="6">
        <name>Mn(2+)</name>
        <dbReference type="ChEBI" id="CHEBI:29035"/>
    </cofactor>
    <text evidence="6">Probably binds two magnesium or manganese ions per subunit.</text>
</comment>
<keyword evidence="3" id="KW-0378">Hydrolase</keyword>
<feature type="site" description="Transition state stabilizer" evidence="7">
    <location>
        <position position="249"/>
    </location>
</feature>
<dbReference type="EMBL" id="ML978121">
    <property type="protein sequence ID" value="KAF2103782.1"/>
    <property type="molecule type" value="Genomic_DNA"/>
</dbReference>
<name>A0A9P4MDT5_9PEZI</name>
<evidence type="ECO:0000256" key="3">
    <source>
        <dbReference type="ARBA" id="ARBA00022801"/>
    </source>
</evidence>
<feature type="site" description="Interaction with DNA substrate" evidence="7">
    <location>
        <position position="352"/>
    </location>
</feature>
<feature type="active site" description="Proton acceptor" evidence="5">
    <location>
        <position position="352"/>
    </location>
</feature>
<evidence type="ECO:0000313" key="11">
    <source>
        <dbReference type="Proteomes" id="UP000799772"/>
    </source>
</evidence>
<feature type="active site" evidence="5">
    <location>
        <position position="196"/>
    </location>
</feature>
<feature type="binding site" evidence="6">
    <location>
        <position position="351"/>
    </location>
    <ligand>
        <name>Mg(2+)</name>
        <dbReference type="ChEBI" id="CHEBI:18420"/>
        <label>1</label>
    </ligand>
</feature>
<dbReference type="GO" id="GO:0008311">
    <property type="term" value="F:double-stranded DNA 3'-5' DNA exonuclease activity"/>
    <property type="evidence" value="ECO:0007669"/>
    <property type="project" value="TreeGrafter"/>
</dbReference>
<feature type="region of interest" description="Disordered" evidence="8">
    <location>
        <begin position="1"/>
        <end position="40"/>
    </location>
</feature>
<keyword evidence="11" id="KW-1185">Reference proteome</keyword>
<evidence type="ECO:0000256" key="2">
    <source>
        <dbReference type="ARBA" id="ARBA00022723"/>
    </source>
</evidence>
<keyword evidence="6" id="KW-0464">Manganese</keyword>
<dbReference type="AlphaFoldDB" id="A0A9P4MDT5"/>
<evidence type="ECO:0000256" key="5">
    <source>
        <dbReference type="PIRSR" id="PIRSR604808-1"/>
    </source>
</evidence>
<feature type="binding site" evidence="6">
    <location>
        <position position="247"/>
    </location>
    <ligand>
        <name>Mg(2+)</name>
        <dbReference type="ChEBI" id="CHEBI:18420"/>
        <label>1</label>
    </ligand>
</feature>
<dbReference type="InterPro" id="IPR004808">
    <property type="entry name" value="AP_endonuc_1"/>
</dbReference>
<organism evidence="10 11">
    <name type="scientific">Rhizodiscina lignyota</name>
    <dbReference type="NCBI Taxonomy" id="1504668"/>
    <lineage>
        <taxon>Eukaryota</taxon>
        <taxon>Fungi</taxon>
        <taxon>Dikarya</taxon>
        <taxon>Ascomycota</taxon>
        <taxon>Pezizomycotina</taxon>
        <taxon>Dothideomycetes</taxon>
        <taxon>Pleosporomycetidae</taxon>
        <taxon>Aulographales</taxon>
        <taxon>Rhizodiscinaceae</taxon>
        <taxon>Rhizodiscina</taxon>
    </lineage>
</organism>
<dbReference type="InterPro" id="IPR005135">
    <property type="entry name" value="Endo/exonuclease/phosphatase"/>
</dbReference>